<dbReference type="OrthoDB" id="4220752at2"/>
<dbReference type="Gene3D" id="3.40.50.1820">
    <property type="entry name" value="alpha/beta hydrolase"/>
    <property type="match status" value="1"/>
</dbReference>
<protein>
    <submittedName>
        <fullName evidence="3">Alpha/beta hydrolase</fullName>
    </submittedName>
</protein>
<dbReference type="InterPro" id="IPR029058">
    <property type="entry name" value="AB_hydrolase_fold"/>
</dbReference>
<dbReference type="AlphaFoldDB" id="A0A1E3SBH7"/>
<dbReference type="PANTHER" id="PTHR43798">
    <property type="entry name" value="MONOACYLGLYCEROL LIPASE"/>
    <property type="match status" value="1"/>
</dbReference>
<accession>A0A1E3SBH7</accession>
<keyword evidence="4" id="KW-1185">Reference proteome</keyword>
<dbReference type="Pfam" id="PF00561">
    <property type="entry name" value="Abhydrolase_1"/>
    <property type="match status" value="1"/>
</dbReference>
<dbReference type="InterPro" id="IPR050266">
    <property type="entry name" value="AB_hydrolase_sf"/>
</dbReference>
<dbReference type="InterPro" id="IPR000073">
    <property type="entry name" value="AB_hydrolase_1"/>
</dbReference>
<dbReference type="GO" id="GO:0016020">
    <property type="term" value="C:membrane"/>
    <property type="evidence" value="ECO:0007669"/>
    <property type="project" value="TreeGrafter"/>
</dbReference>
<gene>
    <name evidence="3" type="ORF">BST27_03010</name>
</gene>
<keyword evidence="1 3" id="KW-0378">Hydrolase</keyword>
<feature type="domain" description="AB hydrolase-1" evidence="2">
    <location>
        <begin position="28"/>
        <end position="131"/>
    </location>
</feature>
<dbReference type="EMBL" id="MVHT01000005">
    <property type="protein sequence ID" value="ORB10038.1"/>
    <property type="molecule type" value="Genomic_DNA"/>
</dbReference>
<evidence type="ECO:0000313" key="4">
    <source>
        <dbReference type="Proteomes" id="UP000192739"/>
    </source>
</evidence>
<dbReference type="Proteomes" id="UP000192739">
    <property type="component" value="Unassembled WGS sequence"/>
</dbReference>
<proteinExistence type="predicted"/>
<evidence type="ECO:0000313" key="3">
    <source>
        <dbReference type="EMBL" id="ORB10038.1"/>
    </source>
</evidence>
<organism evidence="3 4">
    <name type="scientific">Mycobacterium intermedium</name>
    <dbReference type="NCBI Taxonomy" id="28445"/>
    <lineage>
        <taxon>Bacteria</taxon>
        <taxon>Bacillati</taxon>
        <taxon>Actinomycetota</taxon>
        <taxon>Actinomycetes</taxon>
        <taxon>Mycobacteriales</taxon>
        <taxon>Mycobacteriaceae</taxon>
        <taxon>Mycobacterium</taxon>
        <taxon>Mycobacterium simiae complex</taxon>
    </lineage>
</organism>
<dbReference type="STRING" id="28445.BHQ20_17240"/>
<reference evidence="3 4" key="1">
    <citation type="submission" date="2017-02" db="EMBL/GenBank/DDBJ databases">
        <title>The new phylogeny of genus Mycobacterium.</title>
        <authorList>
            <person name="Tortoli E."/>
            <person name="Trovato A."/>
            <person name="Cirillo D.M."/>
        </authorList>
    </citation>
    <scope>NUCLEOTIDE SEQUENCE [LARGE SCALE GENOMIC DNA]</scope>
    <source>
        <strain evidence="3 4">DSM 44049</strain>
    </source>
</reference>
<sequence>MSSTSRITASDGVALAVHQYTDIDPQRPTILAIHGWPDNHHIWDGVAAELAARYNFVAYDVRGAGESSCPATRSGYRLAQLVADVDAVIESLHVGQVHLLAHDWGSVQGWAAVTDESLAGKIASFTSLSGPHLQGAGRFLRSARGLRSLANVAKQIVGSSYIAFFLSPVAPELAFRSGIGVKVVEALERIGGASSRGGRVSPPRSIGDFVNGLNLYRENLPGPLLSPEPRLPETDVSVQVLAPRQDYFISPPLQRLQSAISLRSRVISIQGGHWVVTSHPDVVAQLTAQWIEAVARGEVGAAIDRGDSRPAGGGLALVSRLPARLALLFR</sequence>
<evidence type="ECO:0000256" key="1">
    <source>
        <dbReference type="ARBA" id="ARBA00022801"/>
    </source>
</evidence>
<dbReference type="RefSeq" id="WP_069420372.1">
    <property type="nucleotide sequence ID" value="NZ_CBCRZH010000016.1"/>
</dbReference>
<dbReference type="PANTHER" id="PTHR43798:SF31">
    <property type="entry name" value="AB HYDROLASE SUPERFAMILY PROTEIN YCLE"/>
    <property type="match status" value="1"/>
</dbReference>
<dbReference type="GO" id="GO:0016787">
    <property type="term" value="F:hydrolase activity"/>
    <property type="evidence" value="ECO:0007669"/>
    <property type="project" value="UniProtKB-KW"/>
</dbReference>
<dbReference type="SUPFAM" id="SSF53474">
    <property type="entry name" value="alpha/beta-Hydrolases"/>
    <property type="match status" value="1"/>
</dbReference>
<name>A0A1E3SBH7_MYCIE</name>
<evidence type="ECO:0000259" key="2">
    <source>
        <dbReference type="Pfam" id="PF00561"/>
    </source>
</evidence>
<comment type="caution">
    <text evidence="3">The sequence shown here is derived from an EMBL/GenBank/DDBJ whole genome shotgun (WGS) entry which is preliminary data.</text>
</comment>